<accession>A0ABQ5D6Y5</accession>
<name>A0ABQ5D6Y5_9ASTR</name>
<reference evidence="1" key="2">
    <citation type="submission" date="2022-01" db="EMBL/GenBank/DDBJ databases">
        <authorList>
            <person name="Yamashiro T."/>
            <person name="Shiraishi A."/>
            <person name="Satake H."/>
            <person name="Nakayama K."/>
        </authorList>
    </citation>
    <scope>NUCLEOTIDE SEQUENCE</scope>
</reference>
<dbReference type="Proteomes" id="UP001151760">
    <property type="component" value="Unassembled WGS sequence"/>
</dbReference>
<organism evidence="1 2">
    <name type="scientific">Tanacetum coccineum</name>
    <dbReference type="NCBI Taxonomy" id="301880"/>
    <lineage>
        <taxon>Eukaryota</taxon>
        <taxon>Viridiplantae</taxon>
        <taxon>Streptophyta</taxon>
        <taxon>Embryophyta</taxon>
        <taxon>Tracheophyta</taxon>
        <taxon>Spermatophyta</taxon>
        <taxon>Magnoliopsida</taxon>
        <taxon>eudicotyledons</taxon>
        <taxon>Gunneridae</taxon>
        <taxon>Pentapetalae</taxon>
        <taxon>asterids</taxon>
        <taxon>campanulids</taxon>
        <taxon>Asterales</taxon>
        <taxon>Asteraceae</taxon>
        <taxon>Asteroideae</taxon>
        <taxon>Anthemideae</taxon>
        <taxon>Anthemidinae</taxon>
        <taxon>Tanacetum</taxon>
    </lineage>
</organism>
<evidence type="ECO:0000313" key="1">
    <source>
        <dbReference type="EMBL" id="GJT34142.1"/>
    </source>
</evidence>
<reference evidence="1" key="1">
    <citation type="journal article" date="2022" name="Int. J. Mol. Sci.">
        <title>Draft Genome of Tanacetum Coccineum: Genomic Comparison of Closely Related Tanacetum-Family Plants.</title>
        <authorList>
            <person name="Yamashiro T."/>
            <person name="Shiraishi A."/>
            <person name="Nakayama K."/>
            <person name="Satake H."/>
        </authorList>
    </citation>
    <scope>NUCLEOTIDE SEQUENCE</scope>
</reference>
<comment type="caution">
    <text evidence="1">The sequence shown here is derived from an EMBL/GenBank/DDBJ whole genome shotgun (WGS) entry which is preliminary data.</text>
</comment>
<proteinExistence type="predicted"/>
<sequence>MLSSNKTRQFAADPEMCMFALTVSIVEPKNIKEAIADSAWIKAMQDELHQFDRLNVWELVDKKFGKDGEGTDFEESFAHSARAKKFGFCCPRSTHSIFPSIRWTLILVFRLMVPEGRGLRCSAEGFIDPVHQKKFTF</sequence>
<keyword evidence="2" id="KW-1185">Reference proteome</keyword>
<evidence type="ECO:0000313" key="2">
    <source>
        <dbReference type="Proteomes" id="UP001151760"/>
    </source>
</evidence>
<dbReference type="EMBL" id="BQNB010014937">
    <property type="protein sequence ID" value="GJT34142.1"/>
    <property type="molecule type" value="Genomic_DNA"/>
</dbReference>
<evidence type="ECO:0008006" key="3">
    <source>
        <dbReference type="Google" id="ProtNLM"/>
    </source>
</evidence>
<protein>
    <recommendedName>
        <fullName evidence="3">Gag-Pol polyprotein</fullName>
    </recommendedName>
</protein>
<gene>
    <name evidence="1" type="ORF">Tco_0924561</name>
</gene>